<gene>
    <name evidence="1" type="ORF">CEXT_558541</name>
</gene>
<keyword evidence="2" id="KW-1185">Reference proteome</keyword>
<dbReference type="EMBL" id="BPLR01013880">
    <property type="protein sequence ID" value="GIY64454.1"/>
    <property type="molecule type" value="Genomic_DNA"/>
</dbReference>
<evidence type="ECO:0000313" key="1">
    <source>
        <dbReference type="EMBL" id="GIY64454.1"/>
    </source>
</evidence>
<organism evidence="1 2">
    <name type="scientific">Caerostris extrusa</name>
    <name type="common">Bark spider</name>
    <name type="synonym">Caerostris bankana</name>
    <dbReference type="NCBI Taxonomy" id="172846"/>
    <lineage>
        <taxon>Eukaryota</taxon>
        <taxon>Metazoa</taxon>
        <taxon>Ecdysozoa</taxon>
        <taxon>Arthropoda</taxon>
        <taxon>Chelicerata</taxon>
        <taxon>Arachnida</taxon>
        <taxon>Araneae</taxon>
        <taxon>Araneomorphae</taxon>
        <taxon>Entelegynae</taxon>
        <taxon>Araneoidea</taxon>
        <taxon>Araneidae</taxon>
        <taxon>Caerostris</taxon>
    </lineage>
</organism>
<proteinExistence type="predicted"/>
<accession>A0AAV4V3G1</accession>
<name>A0AAV4V3G1_CAEEX</name>
<evidence type="ECO:0000313" key="2">
    <source>
        <dbReference type="Proteomes" id="UP001054945"/>
    </source>
</evidence>
<dbReference type="AlphaFoldDB" id="A0AAV4V3G1"/>
<feature type="non-terminal residue" evidence="1">
    <location>
        <position position="1"/>
    </location>
</feature>
<reference evidence="1 2" key="1">
    <citation type="submission" date="2021-06" db="EMBL/GenBank/DDBJ databases">
        <title>Caerostris extrusa draft genome.</title>
        <authorList>
            <person name="Kono N."/>
            <person name="Arakawa K."/>
        </authorList>
    </citation>
    <scope>NUCLEOTIDE SEQUENCE [LARGE SCALE GENOMIC DNA]</scope>
</reference>
<sequence>VLLPADWLVRHKFALELACMKGIMNAHRTFYGIDEAHFSLLSFVNVQNLRDMGNRKPFAKCTSTASSFCLF</sequence>
<dbReference type="Proteomes" id="UP001054945">
    <property type="component" value="Unassembled WGS sequence"/>
</dbReference>
<protein>
    <submittedName>
        <fullName evidence="1">Uncharacterized protein</fullName>
    </submittedName>
</protein>
<comment type="caution">
    <text evidence="1">The sequence shown here is derived from an EMBL/GenBank/DDBJ whole genome shotgun (WGS) entry which is preliminary data.</text>
</comment>